<dbReference type="FunFam" id="3.40.50.1000:FF:000055">
    <property type="entry name" value="Haloacid dehalogenase-like hydrolase family protein"/>
    <property type="match status" value="1"/>
</dbReference>
<evidence type="ECO:0000313" key="2">
    <source>
        <dbReference type="Proteomes" id="UP000274131"/>
    </source>
</evidence>
<dbReference type="Gene3D" id="3.40.50.1000">
    <property type="entry name" value="HAD superfamily/HAD-like"/>
    <property type="match status" value="1"/>
</dbReference>
<dbReference type="Pfam" id="PF13419">
    <property type="entry name" value="HAD_2"/>
    <property type="match status" value="1"/>
</dbReference>
<dbReference type="InterPro" id="IPR023214">
    <property type="entry name" value="HAD_sf"/>
</dbReference>
<dbReference type="SFLD" id="SFLDG01129">
    <property type="entry name" value="C1.5:_HAD__Beta-PGM__Phosphata"/>
    <property type="match status" value="1"/>
</dbReference>
<dbReference type="WBParaSite" id="EVEC_0000788401-mRNA-1">
    <property type="protein sequence ID" value="EVEC_0000788401-mRNA-1"/>
    <property type="gene ID" value="EVEC_0000788401"/>
</dbReference>
<dbReference type="InterPro" id="IPR036412">
    <property type="entry name" value="HAD-like_sf"/>
</dbReference>
<sequence>MKTFQMSKPEITHAIFDLDGTLLDSEIIYKQIFIKVMAKIGKVFTDDVYTAVTGLPRVPAMKIFHKMMALDGTMTIDDLGNAIDVECQTELPKSQLMPGVLRIIRHLASCKIPMAICSGSQRWECNLKLQNHKEVTDVMASVVANDDPDIHEGKPAPDAFLVTMKRFPLPPKSPQNVLVFEDSPNGVRAAVAAGMHVVMLCDSRFFAPPEEVSENIDKVVNSFEEFHPEDFGLPSYSH</sequence>
<dbReference type="AlphaFoldDB" id="A0A0N4VBH6"/>
<dbReference type="EMBL" id="UXUI01008893">
    <property type="protein sequence ID" value="VDD92617.1"/>
    <property type="molecule type" value="Genomic_DNA"/>
</dbReference>
<evidence type="ECO:0000313" key="3">
    <source>
        <dbReference type="WBParaSite" id="EVEC_0000788401-mRNA-1"/>
    </source>
</evidence>
<organism evidence="3">
    <name type="scientific">Enterobius vermicularis</name>
    <name type="common">Human pinworm</name>
    <dbReference type="NCBI Taxonomy" id="51028"/>
    <lineage>
        <taxon>Eukaryota</taxon>
        <taxon>Metazoa</taxon>
        <taxon>Ecdysozoa</taxon>
        <taxon>Nematoda</taxon>
        <taxon>Chromadorea</taxon>
        <taxon>Rhabditida</taxon>
        <taxon>Spirurina</taxon>
        <taxon>Oxyuridomorpha</taxon>
        <taxon>Oxyuroidea</taxon>
        <taxon>Oxyuridae</taxon>
        <taxon>Enterobius</taxon>
    </lineage>
</organism>
<proteinExistence type="predicted"/>
<dbReference type="InterPro" id="IPR023198">
    <property type="entry name" value="PGP-like_dom2"/>
</dbReference>
<dbReference type="SFLD" id="SFLDS00003">
    <property type="entry name" value="Haloacid_Dehalogenase"/>
    <property type="match status" value="1"/>
</dbReference>
<gene>
    <name evidence="1" type="ORF">EVEC_LOCUS7368</name>
</gene>
<reference evidence="3" key="1">
    <citation type="submission" date="2017-02" db="UniProtKB">
        <authorList>
            <consortium name="WormBaseParasite"/>
        </authorList>
    </citation>
    <scope>IDENTIFICATION</scope>
</reference>
<keyword evidence="2" id="KW-1185">Reference proteome</keyword>
<dbReference type="NCBIfam" id="TIGR01509">
    <property type="entry name" value="HAD-SF-IA-v3"/>
    <property type="match status" value="1"/>
</dbReference>
<dbReference type="GO" id="GO:0016791">
    <property type="term" value="F:phosphatase activity"/>
    <property type="evidence" value="ECO:0007669"/>
    <property type="project" value="TreeGrafter"/>
</dbReference>
<dbReference type="OrthoDB" id="40579at2759"/>
<evidence type="ECO:0000313" key="1">
    <source>
        <dbReference type="EMBL" id="VDD92617.1"/>
    </source>
</evidence>
<protein>
    <submittedName>
        <fullName evidence="3">HAD hydrolase, family IA, variant 3</fullName>
    </submittedName>
</protein>
<dbReference type="Gene3D" id="1.10.150.240">
    <property type="entry name" value="Putative phosphatase, domain 2"/>
    <property type="match status" value="1"/>
</dbReference>
<dbReference type="InterPro" id="IPR006439">
    <property type="entry name" value="HAD-SF_hydro_IA"/>
</dbReference>
<dbReference type="STRING" id="51028.A0A0N4VBH6"/>
<reference evidence="1 2" key="2">
    <citation type="submission" date="2018-10" db="EMBL/GenBank/DDBJ databases">
        <authorList>
            <consortium name="Pathogen Informatics"/>
        </authorList>
    </citation>
    <scope>NUCLEOTIDE SEQUENCE [LARGE SCALE GENOMIC DNA]</scope>
</reference>
<dbReference type="Proteomes" id="UP000274131">
    <property type="component" value="Unassembled WGS sequence"/>
</dbReference>
<dbReference type="PANTHER" id="PTHR18901">
    <property type="entry name" value="2-DEOXYGLUCOSE-6-PHOSPHATE PHOSPHATASE 2"/>
    <property type="match status" value="1"/>
</dbReference>
<name>A0A0N4VBH6_ENTVE</name>
<dbReference type="SUPFAM" id="SSF56784">
    <property type="entry name" value="HAD-like"/>
    <property type="match status" value="1"/>
</dbReference>
<accession>A0A0N4VBH6</accession>
<dbReference type="PANTHER" id="PTHR18901:SF38">
    <property type="entry name" value="PSEUDOURIDINE-5'-PHOSPHATASE"/>
    <property type="match status" value="1"/>
</dbReference>
<dbReference type="InterPro" id="IPR041492">
    <property type="entry name" value="HAD_2"/>
</dbReference>